<accession>A0A942DW15</accession>
<sequence>MAAVLTTRRETHAAPWARRAGALSVALLITAGLSHRYGLLDTPGLLAVLAVVPAFSILALILAALAFRRVWEYDDYGAGDLAVGAMLALLSLAPYFAGGFFYATRPMLVDVATDTDNPPPMPKAAKERTPGMNPLVPISAASAASQAQAYPLVAGRSYDLPLDQTLETVRTLLDERGWEIRAENVGVPSNEVTIEARARTRVLSLPVDIGIRLIEDDGSTFVDMRSAWLYGRHDLGDNAARIANFLTELDAAVLRRSSAAPSG</sequence>
<dbReference type="InterPro" id="IPR010865">
    <property type="entry name" value="DUF1499"/>
</dbReference>
<dbReference type="RefSeq" id="WP_188253794.1">
    <property type="nucleotide sequence ID" value="NZ_JABVCF010000003.1"/>
</dbReference>
<keyword evidence="1" id="KW-0812">Transmembrane</keyword>
<proteinExistence type="predicted"/>
<evidence type="ECO:0000313" key="2">
    <source>
        <dbReference type="EMBL" id="MBS3648224.1"/>
    </source>
</evidence>
<organism evidence="2 3">
    <name type="scientific">Pseudaminobacter soli</name>
    <name type="common">ex Zhang et al. 2022</name>
    <dbReference type="NCBI Taxonomy" id="2831468"/>
    <lineage>
        <taxon>Bacteria</taxon>
        <taxon>Pseudomonadati</taxon>
        <taxon>Pseudomonadota</taxon>
        <taxon>Alphaproteobacteria</taxon>
        <taxon>Hyphomicrobiales</taxon>
        <taxon>Phyllobacteriaceae</taxon>
        <taxon>Pseudaminobacter</taxon>
    </lineage>
</organism>
<dbReference type="Proteomes" id="UP000680348">
    <property type="component" value="Unassembled WGS sequence"/>
</dbReference>
<protein>
    <submittedName>
        <fullName evidence="2">DUF1499 domain-containing protein</fullName>
    </submittedName>
</protein>
<dbReference type="AlphaFoldDB" id="A0A942DW15"/>
<gene>
    <name evidence="2" type="ORF">KEU06_06245</name>
</gene>
<dbReference type="EMBL" id="JAGWCR010000003">
    <property type="protein sequence ID" value="MBS3648224.1"/>
    <property type="molecule type" value="Genomic_DNA"/>
</dbReference>
<feature type="transmembrane region" description="Helical" evidence="1">
    <location>
        <begin position="79"/>
        <end position="103"/>
    </location>
</feature>
<keyword evidence="3" id="KW-1185">Reference proteome</keyword>
<feature type="transmembrane region" description="Helical" evidence="1">
    <location>
        <begin position="45"/>
        <end position="67"/>
    </location>
</feature>
<name>A0A942DW15_9HYPH</name>
<reference evidence="2" key="1">
    <citation type="submission" date="2021-04" db="EMBL/GenBank/DDBJ databases">
        <title>Pseudaminobacter soli sp. nov., isolated from paddy soil contaminated by heavy metals.</title>
        <authorList>
            <person name="Zhang K."/>
        </authorList>
    </citation>
    <scope>NUCLEOTIDE SEQUENCE</scope>
    <source>
        <strain evidence="2">19-2017</strain>
    </source>
</reference>
<evidence type="ECO:0000313" key="3">
    <source>
        <dbReference type="Proteomes" id="UP000680348"/>
    </source>
</evidence>
<keyword evidence="1" id="KW-1133">Transmembrane helix</keyword>
<comment type="caution">
    <text evidence="2">The sequence shown here is derived from an EMBL/GenBank/DDBJ whole genome shotgun (WGS) entry which is preliminary data.</text>
</comment>
<dbReference type="Pfam" id="PF07386">
    <property type="entry name" value="DUF1499"/>
    <property type="match status" value="1"/>
</dbReference>
<evidence type="ECO:0000256" key="1">
    <source>
        <dbReference type="SAM" id="Phobius"/>
    </source>
</evidence>
<keyword evidence="1" id="KW-0472">Membrane</keyword>